<evidence type="ECO:0000256" key="2">
    <source>
        <dbReference type="ARBA" id="ARBA00005992"/>
    </source>
</evidence>
<accession>M1NCW5</accession>
<dbReference type="PATRIC" id="fig|1167006.5.peg.1140"/>
<dbReference type="InterPro" id="IPR038063">
    <property type="entry name" value="Transpep_catalytic_dom"/>
</dbReference>
<dbReference type="PROSITE" id="PS52029">
    <property type="entry name" value="LD_TPASE"/>
    <property type="match status" value="1"/>
</dbReference>
<name>M1NCW5_DESSD</name>
<dbReference type="Pfam" id="PF20142">
    <property type="entry name" value="Scaffold"/>
    <property type="match status" value="1"/>
</dbReference>
<feature type="active site" description="Proton donor/acceptor" evidence="7">
    <location>
        <position position="428"/>
    </location>
</feature>
<dbReference type="CDD" id="cd16913">
    <property type="entry name" value="YkuD_like"/>
    <property type="match status" value="1"/>
</dbReference>
<evidence type="ECO:0000259" key="8">
    <source>
        <dbReference type="PROSITE" id="PS52029"/>
    </source>
</evidence>
<dbReference type="SUPFAM" id="SSF47090">
    <property type="entry name" value="PGBD-like"/>
    <property type="match status" value="1"/>
</dbReference>
<dbReference type="KEGG" id="dsf:UWK_01017"/>
<dbReference type="InterPro" id="IPR036366">
    <property type="entry name" value="PGBDSf"/>
</dbReference>
<sequence length="534" mass="61515">MRMRTRMVFSLTAFIALLIIISWPIQLKASLAGDSQDIQKVLNGTKKPPFALQNIKKLQSFYQSRDYQSAWTPVLLSQLVTSINNTTSHGLSPCDYRVTLLQNTQTDYLYRELLATDSYFTLAGHLLGGKVNPVSIEPSWNAPGRENDLPKYLETSLQEGNIQESLEALAPNTQEYKQLKLALAHYRKISSQGGWGQIASGPLLKLGSHGERVIQIRERLKAGGELITDTDQDPAEYTTSLQEGVQRFQKRINLEADGKVGPNTLRNLNKTPEDRINTLRVNMERWRWLPENLGDRHLRVNIAGFFLEAYDHGMPVRRHNVIVGTDYRQTPVFSDAIEYMILNPWWYAPRKLAVKDKLPLFRNDPGYFERSGFQLVDKDSKRVDQRTVEWNRLSENNFPYQLRQMPGPKNALGRVKFIFPNRYNVYLHDTPSTELFAKVQRLFSSGCIRVENPLDLAEWLLSFQRETGWSREKIEEVVESGKETRINLSAPMPVHLLYWTVLCDSVNSEIRFIEDQYQRDPRILEALDTLCPIK</sequence>
<feature type="domain" description="L,D-TPase catalytic" evidence="8">
    <location>
        <begin position="296"/>
        <end position="477"/>
    </location>
</feature>
<dbReference type="Pfam" id="PF01471">
    <property type="entry name" value="PG_binding_1"/>
    <property type="match status" value="1"/>
</dbReference>
<dbReference type="Pfam" id="PF03734">
    <property type="entry name" value="YkuD"/>
    <property type="match status" value="1"/>
</dbReference>
<comment type="similarity">
    <text evidence="2">Belongs to the YkuD family.</text>
</comment>
<dbReference type="InterPro" id="IPR045380">
    <property type="entry name" value="LD_TPept_scaffold_dom"/>
</dbReference>
<dbReference type="GO" id="GO:0071555">
    <property type="term" value="P:cell wall organization"/>
    <property type="evidence" value="ECO:0007669"/>
    <property type="project" value="UniProtKB-UniRule"/>
</dbReference>
<dbReference type="Proteomes" id="UP000011721">
    <property type="component" value="Chromosome"/>
</dbReference>
<evidence type="ECO:0000313" key="10">
    <source>
        <dbReference type="Proteomes" id="UP000011721"/>
    </source>
</evidence>
<dbReference type="eggNOG" id="COG2989">
    <property type="taxonomic scope" value="Bacteria"/>
</dbReference>
<dbReference type="PANTHER" id="PTHR41533">
    <property type="entry name" value="L,D-TRANSPEPTIDASE HI_1667-RELATED"/>
    <property type="match status" value="1"/>
</dbReference>
<dbReference type="UniPathway" id="UPA00219"/>
<feature type="active site" description="Nucleophile" evidence="7">
    <location>
        <position position="447"/>
    </location>
</feature>
<evidence type="ECO:0000256" key="5">
    <source>
        <dbReference type="ARBA" id="ARBA00022984"/>
    </source>
</evidence>
<protein>
    <recommendedName>
        <fullName evidence="8">L,D-TPase catalytic domain-containing protein</fullName>
    </recommendedName>
</protein>
<dbReference type="GO" id="GO:0009252">
    <property type="term" value="P:peptidoglycan biosynthetic process"/>
    <property type="evidence" value="ECO:0007669"/>
    <property type="project" value="UniProtKB-UniPathway"/>
</dbReference>
<reference evidence="10" key="1">
    <citation type="journal article" date="2013" name="Stand. Genomic Sci.">
        <title>Complete genome sequence of Desulfocapsa sulfexigens, a marine deltaproteobacterium specialized in disproportionating inorganic sulfur compounds.</title>
        <authorList>
            <person name="Finster K.W."/>
            <person name="Kjeldsen K.U."/>
            <person name="Kube M."/>
            <person name="Reinhardt R."/>
            <person name="Mussmann M."/>
            <person name="Amann R."/>
            <person name="Schreiber L."/>
        </authorList>
    </citation>
    <scope>NUCLEOTIDE SEQUENCE [LARGE SCALE GENOMIC DNA]</scope>
    <source>
        <strain evidence="10">DSM 10523 / SB164P1</strain>
    </source>
</reference>
<dbReference type="InterPro" id="IPR002477">
    <property type="entry name" value="Peptidoglycan-bd-like"/>
</dbReference>
<evidence type="ECO:0000256" key="1">
    <source>
        <dbReference type="ARBA" id="ARBA00004752"/>
    </source>
</evidence>
<dbReference type="AlphaFoldDB" id="M1NCW5"/>
<gene>
    <name evidence="9" type="ordered locus">UWK_01017</name>
</gene>
<evidence type="ECO:0000256" key="6">
    <source>
        <dbReference type="ARBA" id="ARBA00023316"/>
    </source>
</evidence>
<dbReference type="STRING" id="1167006.UWK_01017"/>
<dbReference type="Gene3D" id="2.40.440.10">
    <property type="entry name" value="L,D-transpeptidase catalytic domain-like"/>
    <property type="match status" value="1"/>
</dbReference>
<keyword evidence="10" id="KW-1185">Reference proteome</keyword>
<evidence type="ECO:0000256" key="7">
    <source>
        <dbReference type="PROSITE-ProRule" id="PRU01373"/>
    </source>
</evidence>
<dbReference type="InterPro" id="IPR052905">
    <property type="entry name" value="LD-transpeptidase_YkuD-like"/>
</dbReference>
<dbReference type="PANTHER" id="PTHR41533:SF2">
    <property type="entry name" value="BLR7131 PROTEIN"/>
    <property type="match status" value="1"/>
</dbReference>
<keyword evidence="4 7" id="KW-0133">Cell shape</keyword>
<keyword evidence="5 7" id="KW-0573">Peptidoglycan synthesis</keyword>
<dbReference type="Gene3D" id="1.10.101.10">
    <property type="entry name" value="PGBD-like superfamily/PGBD"/>
    <property type="match status" value="1"/>
</dbReference>
<dbReference type="GO" id="GO:0004180">
    <property type="term" value="F:carboxypeptidase activity"/>
    <property type="evidence" value="ECO:0007669"/>
    <property type="project" value="UniProtKB-ARBA"/>
</dbReference>
<dbReference type="HOGENOM" id="CLU_020360_3_4_7"/>
<proteinExistence type="inferred from homology"/>
<comment type="pathway">
    <text evidence="1 7">Cell wall biogenesis; peptidoglycan biosynthesis.</text>
</comment>
<evidence type="ECO:0000313" key="9">
    <source>
        <dbReference type="EMBL" id="AGF77589.1"/>
    </source>
</evidence>
<dbReference type="InterPro" id="IPR036365">
    <property type="entry name" value="PGBD-like_sf"/>
</dbReference>
<keyword evidence="6 7" id="KW-0961">Cell wall biogenesis/degradation</keyword>
<dbReference type="OrthoDB" id="9778545at2"/>
<dbReference type="GO" id="GO:0016740">
    <property type="term" value="F:transferase activity"/>
    <property type="evidence" value="ECO:0007669"/>
    <property type="project" value="UniProtKB-KW"/>
</dbReference>
<evidence type="ECO:0000256" key="4">
    <source>
        <dbReference type="ARBA" id="ARBA00022960"/>
    </source>
</evidence>
<dbReference type="InterPro" id="IPR005490">
    <property type="entry name" value="LD_TPept_cat_dom"/>
</dbReference>
<keyword evidence="3" id="KW-0808">Transferase</keyword>
<dbReference type="GO" id="GO:0008360">
    <property type="term" value="P:regulation of cell shape"/>
    <property type="evidence" value="ECO:0007669"/>
    <property type="project" value="UniProtKB-UniRule"/>
</dbReference>
<dbReference type="EMBL" id="CP003985">
    <property type="protein sequence ID" value="AGF77589.1"/>
    <property type="molecule type" value="Genomic_DNA"/>
</dbReference>
<organism evidence="9 10">
    <name type="scientific">Desulfocapsa sulfexigens (strain DSM 10523 / SB164P1)</name>
    <dbReference type="NCBI Taxonomy" id="1167006"/>
    <lineage>
        <taxon>Bacteria</taxon>
        <taxon>Pseudomonadati</taxon>
        <taxon>Thermodesulfobacteriota</taxon>
        <taxon>Desulfobulbia</taxon>
        <taxon>Desulfobulbales</taxon>
        <taxon>Desulfocapsaceae</taxon>
        <taxon>Desulfocapsa</taxon>
    </lineage>
</organism>
<evidence type="ECO:0000256" key="3">
    <source>
        <dbReference type="ARBA" id="ARBA00022679"/>
    </source>
</evidence>
<dbReference type="SUPFAM" id="SSF141523">
    <property type="entry name" value="L,D-transpeptidase catalytic domain-like"/>
    <property type="match status" value="1"/>
</dbReference>